<feature type="transmembrane region" description="Helical" evidence="7">
    <location>
        <begin position="203"/>
        <end position="224"/>
    </location>
</feature>
<dbReference type="PANTHER" id="PTHR43549">
    <property type="entry name" value="MULTIDRUG RESISTANCE PROTEIN YPNP-RELATED"/>
    <property type="match status" value="1"/>
</dbReference>
<evidence type="ECO:0000313" key="9">
    <source>
        <dbReference type="Proteomes" id="UP000192391"/>
    </source>
</evidence>
<dbReference type="InterPro" id="IPR048279">
    <property type="entry name" value="MdtK-like"/>
</dbReference>
<comment type="subcellular location">
    <subcellularLocation>
        <location evidence="1">Cell membrane</location>
        <topology evidence="1">Multi-pass membrane protein</topology>
    </subcellularLocation>
</comment>
<feature type="transmembrane region" description="Helical" evidence="7">
    <location>
        <begin position="292"/>
        <end position="312"/>
    </location>
</feature>
<name>A0AAC9W343_EUBLI</name>
<dbReference type="GO" id="GO:0005886">
    <property type="term" value="C:plasma membrane"/>
    <property type="evidence" value="ECO:0007669"/>
    <property type="project" value="UniProtKB-SubCell"/>
</dbReference>
<organism evidence="8 9">
    <name type="scientific">Eubacterium limosum</name>
    <dbReference type="NCBI Taxonomy" id="1736"/>
    <lineage>
        <taxon>Bacteria</taxon>
        <taxon>Bacillati</taxon>
        <taxon>Bacillota</taxon>
        <taxon>Clostridia</taxon>
        <taxon>Eubacteriales</taxon>
        <taxon>Eubacteriaceae</taxon>
        <taxon>Eubacterium</taxon>
    </lineage>
</organism>
<dbReference type="CDD" id="cd13138">
    <property type="entry name" value="MATE_yoeA_like"/>
    <property type="match status" value="1"/>
</dbReference>
<proteinExistence type="predicted"/>
<dbReference type="InterPro" id="IPR002528">
    <property type="entry name" value="MATE_fam"/>
</dbReference>
<feature type="transmembrane region" description="Helical" evidence="7">
    <location>
        <begin position="394"/>
        <end position="415"/>
    </location>
</feature>
<dbReference type="Proteomes" id="UP000192391">
    <property type="component" value="Chromosome"/>
</dbReference>
<reference evidence="9" key="1">
    <citation type="journal article" date="2017" name="Sci. Rep.">
        <title>Determination of the Genome and Primary Transcriptome of Syngas Fermenting Eubacterium limosum ATCC 8486.</title>
        <authorList>
            <person name="Song Y."/>
            <person name="Shin J."/>
            <person name="Jeong Y."/>
            <person name="Jin S."/>
            <person name="Lee J.K."/>
            <person name="Kim D.R."/>
            <person name="Kim S.C."/>
            <person name="Cho S."/>
            <person name="Cho B.K."/>
        </authorList>
    </citation>
    <scope>NUCLEOTIDE SEQUENCE [LARGE SCALE GENOMIC DNA]</scope>
    <source>
        <strain evidence="9">ATCC 8486</strain>
    </source>
</reference>
<accession>A0AAC9W343</accession>
<evidence type="ECO:0000256" key="4">
    <source>
        <dbReference type="ARBA" id="ARBA00022692"/>
    </source>
</evidence>
<feature type="transmembrane region" description="Helical" evidence="7">
    <location>
        <begin position="365"/>
        <end position="387"/>
    </location>
</feature>
<dbReference type="PIRSF" id="PIRSF006603">
    <property type="entry name" value="DinF"/>
    <property type="match status" value="1"/>
</dbReference>
<dbReference type="InterPro" id="IPR052031">
    <property type="entry name" value="Membrane_Transporter-Flippase"/>
</dbReference>
<evidence type="ECO:0000256" key="1">
    <source>
        <dbReference type="ARBA" id="ARBA00004651"/>
    </source>
</evidence>
<dbReference type="GO" id="GO:0015297">
    <property type="term" value="F:antiporter activity"/>
    <property type="evidence" value="ECO:0007669"/>
    <property type="project" value="InterPro"/>
</dbReference>
<evidence type="ECO:0000256" key="7">
    <source>
        <dbReference type="SAM" id="Phobius"/>
    </source>
</evidence>
<feature type="transmembrane region" description="Helical" evidence="7">
    <location>
        <begin position="145"/>
        <end position="163"/>
    </location>
</feature>
<dbReference type="KEGG" id="elim:B2M23_09975"/>
<sequence length="455" mass="48500">MNCSGRRHLEQRVQNLTKGNIYKTLAVFALPYLMANFIQALYGAVDMMVVGWFNDAAVVAAVSIGTQMMQIVISFVAGLTMGGTIIIAQYYGGGREKDTVETISTMLTLFAIAAFLMTVVLLLLAAPFLGLLKTPAESFASAMDYVLICACGIFFIFGYNALAAMLRGLGDAKSLLYFIAAACVFNVVFDLLLVGVLKMGAAGAALATAGSQGVSMILAIVYLNRKSFVFEFKRDNFRIYKDKAIRLLKVGVPVSLQETLLQISFLFITAIINTMGVVAAAAVGIAGKFDAFAMLPAGAFSGAIAAIAAQNIGAGQPDRAKKSLFASIVMSLLCSIPFFIWAQAFPVSILQIFRAEPAVILAGTAYLRTFSIDFMLVAFGFCFLGFFNGCGRTTFSMVNGVAASLLVRLPLAWILSMTLSGSLMAIGLAAPAATLVSVVAEIIYLRLGRWKTPVV</sequence>
<feature type="transmembrane region" description="Helical" evidence="7">
    <location>
        <begin position="71"/>
        <end position="91"/>
    </location>
</feature>
<keyword evidence="6 7" id="KW-0472">Membrane</keyword>
<keyword evidence="2" id="KW-0813">Transport</keyword>
<evidence type="ECO:0000256" key="3">
    <source>
        <dbReference type="ARBA" id="ARBA00022475"/>
    </source>
</evidence>
<dbReference type="EMBL" id="CP019962">
    <property type="protein sequence ID" value="ARD65846.1"/>
    <property type="molecule type" value="Genomic_DNA"/>
</dbReference>
<feature type="transmembrane region" description="Helical" evidence="7">
    <location>
        <begin position="324"/>
        <end position="345"/>
    </location>
</feature>
<feature type="transmembrane region" description="Helical" evidence="7">
    <location>
        <begin position="21"/>
        <end position="42"/>
    </location>
</feature>
<dbReference type="Pfam" id="PF01554">
    <property type="entry name" value="MatE"/>
    <property type="match status" value="2"/>
</dbReference>
<feature type="transmembrane region" description="Helical" evidence="7">
    <location>
        <begin position="103"/>
        <end position="125"/>
    </location>
</feature>
<dbReference type="PANTHER" id="PTHR43549:SF3">
    <property type="entry name" value="MULTIDRUG RESISTANCE PROTEIN YPNP-RELATED"/>
    <property type="match status" value="1"/>
</dbReference>
<feature type="transmembrane region" description="Helical" evidence="7">
    <location>
        <begin position="421"/>
        <end position="445"/>
    </location>
</feature>
<keyword evidence="3" id="KW-1003">Cell membrane</keyword>
<evidence type="ECO:0000313" key="8">
    <source>
        <dbReference type="EMBL" id="ARD65846.1"/>
    </source>
</evidence>
<protein>
    <submittedName>
        <fullName evidence="8">MATE family efflux transporter</fullName>
    </submittedName>
</protein>
<evidence type="ECO:0000256" key="6">
    <source>
        <dbReference type="ARBA" id="ARBA00023136"/>
    </source>
</evidence>
<dbReference type="AlphaFoldDB" id="A0AAC9W343"/>
<feature type="transmembrane region" description="Helical" evidence="7">
    <location>
        <begin position="265"/>
        <end position="286"/>
    </location>
</feature>
<dbReference type="NCBIfam" id="TIGR00797">
    <property type="entry name" value="matE"/>
    <property type="match status" value="1"/>
</dbReference>
<keyword evidence="4 7" id="KW-0812">Transmembrane</keyword>
<evidence type="ECO:0000256" key="5">
    <source>
        <dbReference type="ARBA" id="ARBA00022989"/>
    </source>
</evidence>
<evidence type="ECO:0000256" key="2">
    <source>
        <dbReference type="ARBA" id="ARBA00022448"/>
    </source>
</evidence>
<feature type="transmembrane region" description="Helical" evidence="7">
    <location>
        <begin position="175"/>
        <end position="197"/>
    </location>
</feature>
<keyword evidence="5 7" id="KW-1133">Transmembrane helix</keyword>
<gene>
    <name evidence="8" type="ORF">B2M23_09975</name>
</gene>
<dbReference type="GO" id="GO:0042910">
    <property type="term" value="F:xenobiotic transmembrane transporter activity"/>
    <property type="evidence" value="ECO:0007669"/>
    <property type="project" value="InterPro"/>
</dbReference>